<dbReference type="RefSeq" id="WP_338397739.1">
    <property type="nucleotide sequence ID" value="NZ_AP025292.1"/>
</dbReference>
<evidence type="ECO:0008006" key="3">
    <source>
        <dbReference type="Google" id="ProtNLM"/>
    </source>
</evidence>
<dbReference type="PANTHER" id="PTHR33706">
    <property type="entry name" value="MORN VARIANT REPEAT PROTEIN"/>
    <property type="match status" value="1"/>
</dbReference>
<keyword evidence="2" id="KW-1185">Reference proteome</keyword>
<gene>
    <name evidence="1" type="ORF">PEPS_08440</name>
</gene>
<dbReference type="Proteomes" id="UP001354989">
    <property type="component" value="Chromosome"/>
</dbReference>
<dbReference type="InterPro" id="IPR011652">
    <property type="entry name" value="MORN_2"/>
</dbReference>
<proteinExistence type="predicted"/>
<dbReference type="EMBL" id="AP025292">
    <property type="protein sequence ID" value="BDC98563.1"/>
    <property type="molecule type" value="Genomic_DNA"/>
</dbReference>
<evidence type="ECO:0000313" key="2">
    <source>
        <dbReference type="Proteomes" id="UP001354989"/>
    </source>
</evidence>
<dbReference type="PANTHER" id="PTHR33706:SF1">
    <property type="entry name" value="TPR REPEAT PROTEIN"/>
    <property type="match status" value="1"/>
</dbReference>
<protein>
    <recommendedName>
        <fullName evidence="3">Antitoxin component YwqK of the YwqJK toxin-antitoxin module</fullName>
    </recommendedName>
</protein>
<evidence type="ECO:0000313" key="1">
    <source>
        <dbReference type="EMBL" id="BDC98563.1"/>
    </source>
</evidence>
<sequence length="619" mass="71496">MLSLTRRIFFTFFFAYGLLSYCCAQKLVKTYYDDAHTQLMETYEVSSDDPEIMEGRYTMYFKSGNKSAEGNYFQDEPVGFWRYYHENGQVKMQGEIVNRVNAGKWQYFHDNGQPKMQGELMNNKRVGEWLFFDRQGKLQASGVFKGSRRTGWWKFYFPNGKLKSEINFSKAEGEFIDYYPSGNIKGEGSQWQGKRQGEWRLYHDNGKVAGEGLFSADLQHGEWRLYNEDGYLKASGQYDDGERSGSWKTFYTNKQKSAEGNYYKGKREGQWQFFDPNGKPAGVVNYANDQGTFTGRDAQGHIHTQGQVKGGYFVGDWLYFKPDGQVKGQCHYKEGVGEYTEVYPNGNLKVKGSLVNGVKSGVWVMYAEDASVIGYHQASANEPLQQALTVEEFTNAQPQQTAAPARVSHKPDYRYKKKSSRYFLPRLNEFRGFIVSIAPINTFAGELPLSMEYYIQERHGIEMSVSLLREPFFSTHSQLPRGTLFDLGYAISLRQKFYQRNKPYGMLYFGHEIRYCENLHAVEVLDDAGAPLELQVQERKVQYALLLGDRLIVSPQSTRKNHRPSVRFTLDWYIGVAAGPRFIWRNYDAQSDYEDYFSTITTDYFPVDFRFGLSFGLVF</sequence>
<dbReference type="SUPFAM" id="SSF82185">
    <property type="entry name" value="Histone H3 K4-specific methyltransferase SET7/9 N-terminal domain"/>
    <property type="match status" value="3"/>
</dbReference>
<accession>A0ABN6L647</accession>
<reference evidence="1 2" key="1">
    <citation type="submission" date="2021-12" db="EMBL/GenBank/DDBJ databases">
        <title>Genome sequencing of bacteria with rrn-lacking chromosome and rrn-plasmid.</title>
        <authorList>
            <person name="Anda M."/>
            <person name="Iwasaki W."/>
        </authorList>
    </citation>
    <scope>NUCLEOTIDE SEQUENCE [LARGE SCALE GENOMIC DNA]</scope>
    <source>
        <strain evidence="1 2">NBRC 101262</strain>
    </source>
</reference>
<dbReference type="Gene3D" id="2.20.110.10">
    <property type="entry name" value="Histone H3 K4-specific methyltransferase SET7/9 N-terminal domain"/>
    <property type="match status" value="2"/>
</dbReference>
<name>A0ABN6L647_9BACT</name>
<organism evidence="1 2">
    <name type="scientific">Persicobacter psychrovividus</name>
    <dbReference type="NCBI Taxonomy" id="387638"/>
    <lineage>
        <taxon>Bacteria</taxon>
        <taxon>Pseudomonadati</taxon>
        <taxon>Bacteroidota</taxon>
        <taxon>Cytophagia</taxon>
        <taxon>Cytophagales</taxon>
        <taxon>Persicobacteraceae</taxon>
        <taxon>Persicobacter</taxon>
    </lineage>
</organism>
<dbReference type="Pfam" id="PF07661">
    <property type="entry name" value="MORN_2"/>
    <property type="match status" value="8"/>
</dbReference>
<dbReference type="Gene3D" id="3.90.930.1">
    <property type="match status" value="2"/>
</dbReference>